<evidence type="ECO:0000313" key="4">
    <source>
        <dbReference type="Proteomes" id="UP001174936"/>
    </source>
</evidence>
<dbReference type="InterPro" id="IPR056444">
    <property type="entry name" value="Zn_ribbon_GRF_2"/>
</dbReference>
<feature type="compositionally biased region" description="Polar residues" evidence="1">
    <location>
        <begin position="47"/>
        <end position="60"/>
    </location>
</feature>
<feature type="region of interest" description="Disordered" evidence="1">
    <location>
        <begin position="1"/>
        <end position="103"/>
    </location>
</feature>
<name>A0AA40CLU9_9PEZI</name>
<dbReference type="Proteomes" id="UP001174936">
    <property type="component" value="Unassembled WGS sequence"/>
</dbReference>
<feature type="domain" description="GRF-like zinc ribbon" evidence="2">
    <location>
        <begin position="163"/>
        <end position="208"/>
    </location>
</feature>
<dbReference type="EMBL" id="JAULSV010000005">
    <property type="protein sequence ID" value="KAK0643746.1"/>
    <property type="molecule type" value="Genomic_DNA"/>
</dbReference>
<comment type="caution">
    <text evidence="3">The sequence shown here is derived from an EMBL/GenBank/DDBJ whole genome shotgun (WGS) entry which is preliminary data.</text>
</comment>
<sequence length="257" mass="27980">MSLSKMPPLQTPRSGIKRRAGDDAPEETPSKRLHSAPEQGTPITAPDSPTDSTAFSSPSCSGPAVHPLYERLKDSESVSKPLNSPSQTPAIASVPNKKPDTEKSIQRVRTFVESWKGPNDPHQIAASYCSALKTRGIFITLAEIWAMPKTEDGNPPWPKTYGPKCHKPGCNTASNFVEVRSDNKKGNAGRPLYVCAACNALVSWADRRGVEESNPVCFCGVPSRKAVARMIGRAKWECWDRCCGFSRGMKGSKHVNE</sequence>
<dbReference type="Pfam" id="PF23549">
    <property type="entry name" value="Zn_ribbon_GRF_2"/>
    <property type="match status" value="1"/>
</dbReference>
<organism evidence="3 4">
    <name type="scientific">Cercophora newfieldiana</name>
    <dbReference type="NCBI Taxonomy" id="92897"/>
    <lineage>
        <taxon>Eukaryota</taxon>
        <taxon>Fungi</taxon>
        <taxon>Dikarya</taxon>
        <taxon>Ascomycota</taxon>
        <taxon>Pezizomycotina</taxon>
        <taxon>Sordariomycetes</taxon>
        <taxon>Sordariomycetidae</taxon>
        <taxon>Sordariales</taxon>
        <taxon>Lasiosphaeriaceae</taxon>
        <taxon>Cercophora</taxon>
    </lineage>
</organism>
<gene>
    <name evidence="3" type="ORF">B0T16DRAFT_188380</name>
</gene>
<proteinExistence type="predicted"/>
<feature type="compositionally biased region" description="Basic and acidic residues" evidence="1">
    <location>
        <begin position="68"/>
        <end position="77"/>
    </location>
</feature>
<evidence type="ECO:0000313" key="3">
    <source>
        <dbReference type="EMBL" id="KAK0643746.1"/>
    </source>
</evidence>
<evidence type="ECO:0000259" key="2">
    <source>
        <dbReference type="Pfam" id="PF23549"/>
    </source>
</evidence>
<reference evidence="3" key="1">
    <citation type="submission" date="2023-06" db="EMBL/GenBank/DDBJ databases">
        <title>Genome-scale phylogeny and comparative genomics of the fungal order Sordariales.</title>
        <authorList>
            <consortium name="Lawrence Berkeley National Laboratory"/>
            <person name="Hensen N."/>
            <person name="Bonometti L."/>
            <person name="Westerberg I."/>
            <person name="Brannstrom I.O."/>
            <person name="Guillou S."/>
            <person name="Cros-Aarteil S."/>
            <person name="Calhoun S."/>
            <person name="Haridas S."/>
            <person name="Kuo A."/>
            <person name="Mondo S."/>
            <person name="Pangilinan J."/>
            <person name="Riley R."/>
            <person name="Labutti K."/>
            <person name="Andreopoulos B."/>
            <person name="Lipzen A."/>
            <person name="Chen C."/>
            <person name="Yanf M."/>
            <person name="Daum C."/>
            <person name="Ng V."/>
            <person name="Clum A."/>
            <person name="Steindorff A."/>
            <person name="Ohm R."/>
            <person name="Martin F."/>
            <person name="Silar P."/>
            <person name="Natvig D."/>
            <person name="Lalanne C."/>
            <person name="Gautier V."/>
            <person name="Ament-Velasquez S.L."/>
            <person name="Kruys A."/>
            <person name="Hutchinson M.I."/>
            <person name="Powell A.J."/>
            <person name="Barry K."/>
            <person name="Miller A.N."/>
            <person name="Grigoriev I.V."/>
            <person name="Debuchy R."/>
            <person name="Gladieux P."/>
            <person name="Thoren M.H."/>
            <person name="Johannesson H."/>
        </authorList>
    </citation>
    <scope>NUCLEOTIDE SEQUENCE</scope>
    <source>
        <strain evidence="3">SMH2532-1</strain>
    </source>
</reference>
<accession>A0AA40CLU9</accession>
<feature type="compositionally biased region" description="Polar residues" evidence="1">
    <location>
        <begin position="78"/>
        <end position="90"/>
    </location>
</feature>
<keyword evidence="4" id="KW-1185">Reference proteome</keyword>
<dbReference type="AlphaFoldDB" id="A0AA40CLU9"/>
<protein>
    <recommendedName>
        <fullName evidence="2">GRF-like zinc ribbon domain-containing protein</fullName>
    </recommendedName>
</protein>
<evidence type="ECO:0000256" key="1">
    <source>
        <dbReference type="SAM" id="MobiDB-lite"/>
    </source>
</evidence>